<evidence type="ECO:0000313" key="2">
    <source>
        <dbReference type="EMBL" id="KZT69418.1"/>
    </source>
</evidence>
<feature type="region of interest" description="Disordered" evidence="1">
    <location>
        <begin position="136"/>
        <end position="158"/>
    </location>
</feature>
<evidence type="ECO:0000313" key="3">
    <source>
        <dbReference type="Proteomes" id="UP000076727"/>
    </source>
</evidence>
<accession>A0A165QFX5</accession>
<name>A0A165QFX5_9APHY</name>
<proteinExistence type="predicted"/>
<protein>
    <submittedName>
        <fullName evidence="2">Uncharacterized protein</fullName>
    </submittedName>
</protein>
<reference evidence="2 3" key="1">
    <citation type="journal article" date="2016" name="Mol. Biol. Evol.">
        <title>Comparative Genomics of Early-Diverging Mushroom-Forming Fungi Provides Insights into the Origins of Lignocellulose Decay Capabilities.</title>
        <authorList>
            <person name="Nagy L.G."/>
            <person name="Riley R."/>
            <person name="Tritt A."/>
            <person name="Adam C."/>
            <person name="Daum C."/>
            <person name="Floudas D."/>
            <person name="Sun H."/>
            <person name="Yadav J.S."/>
            <person name="Pangilinan J."/>
            <person name="Larsson K.H."/>
            <person name="Matsuura K."/>
            <person name="Barry K."/>
            <person name="Labutti K."/>
            <person name="Kuo R."/>
            <person name="Ohm R.A."/>
            <person name="Bhattacharya S.S."/>
            <person name="Shirouzu T."/>
            <person name="Yoshinaga Y."/>
            <person name="Martin F.M."/>
            <person name="Grigoriev I.V."/>
            <person name="Hibbett D.S."/>
        </authorList>
    </citation>
    <scope>NUCLEOTIDE SEQUENCE [LARGE SCALE GENOMIC DNA]</scope>
    <source>
        <strain evidence="2 3">L-15889</strain>
    </source>
</reference>
<gene>
    <name evidence="2" type="ORF">DAEQUDRAFT_264974</name>
</gene>
<dbReference type="AlphaFoldDB" id="A0A165QFX5"/>
<organism evidence="2 3">
    <name type="scientific">Daedalea quercina L-15889</name>
    <dbReference type="NCBI Taxonomy" id="1314783"/>
    <lineage>
        <taxon>Eukaryota</taxon>
        <taxon>Fungi</taxon>
        <taxon>Dikarya</taxon>
        <taxon>Basidiomycota</taxon>
        <taxon>Agaricomycotina</taxon>
        <taxon>Agaricomycetes</taxon>
        <taxon>Polyporales</taxon>
        <taxon>Fomitopsis</taxon>
    </lineage>
</organism>
<dbReference type="EMBL" id="KV429058">
    <property type="protein sequence ID" value="KZT69418.1"/>
    <property type="molecule type" value="Genomic_DNA"/>
</dbReference>
<sequence length="158" mass="18031">MHPIDGLVRIGRRRRRQVFVTITSHQRPQVQPRYSQSQQGTYISLEQTKISEPISLMRMSPIAGIFGGGYYSIWLTASAEKMQTQSSNTYPLILTCATHTEREDSRVRALRGVAPGWESMRRVGFPSNRCRAKLPVTTADESRTETWPRGTFTSSQRR</sequence>
<evidence type="ECO:0000256" key="1">
    <source>
        <dbReference type="SAM" id="MobiDB-lite"/>
    </source>
</evidence>
<keyword evidence="3" id="KW-1185">Reference proteome</keyword>
<dbReference type="Proteomes" id="UP000076727">
    <property type="component" value="Unassembled WGS sequence"/>
</dbReference>